<dbReference type="PANTHER" id="PTHR44086:SF10">
    <property type="entry name" value="THIOSULFATE SULFURTRANSFERASE_RHODANESE-LIKE DOMAIN-CONTAINING PROTEIN 3"/>
    <property type="match status" value="1"/>
</dbReference>
<sequence length="139" mass="15663">MSTIGRNDLQQLLASCSDLKLLEVLPETAYQEYHIRGAINIPLDADFESELSVQCPDKKQTIVVYGLNFECDVSRQALARLIELGYENIYHYEPGKVDWKAAQLPVEYGSAAPTPLEKEQGFLFLISLTQIPLFDLLTI</sequence>
<keyword evidence="3" id="KW-1185">Reference proteome</keyword>
<evidence type="ECO:0000313" key="3">
    <source>
        <dbReference type="Proteomes" id="UP000315647"/>
    </source>
</evidence>
<dbReference type="Pfam" id="PF00581">
    <property type="entry name" value="Rhodanese"/>
    <property type="match status" value="1"/>
</dbReference>
<dbReference type="CDD" id="cd00158">
    <property type="entry name" value="RHOD"/>
    <property type="match status" value="1"/>
</dbReference>
<keyword evidence="2" id="KW-0808">Transferase</keyword>
<dbReference type="EMBL" id="CP037421">
    <property type="protein sequence ID" value="QDT26198.1"/>
    <property type="molecule type" value="Genomic_DNA"/>
</dbReference>
<dbReference type="PANTHER" id="PTHR44086">
    <property type="entry name" value="THIOSULFATE SULFURTRANSFERASE RDL2, MITOCHONDRIAL-RELATED"/>
    <property type="match status" value="1"/>
</dbReference>
<feature type="domain" description="Rhodanese" evidence="1">
    <location>
        <begin position="15"/>
        <end position="108"/>
    </location>
</feature>
<organism evidence="2 3">
    <name type="scientific">Gimesia panareensis</name>
    <dbReference type="NCBI Taxonomy" id="2527978"/>
    <lineage>
        <taxon>Bacteria</taxon>
        <taxon>Pseudomonadati</taxon>
        <taxon>Planctomycetota</taxon>
        <taxon>Planctomycetia</taxon>
        <taxon>Planctomycetales</taxon>
        <taxon>Planctomycetaceae</taxon>
        <taxon>Gimesia</taxon>
    </lineage>
</organism>
<reference evidence="2 3" key="1">
    <citation type="submission" date="2019-03" db="EMBL/GenBank/DDBJ databases">
        <title>Deep-cultivation of Planctomycetes and their phenomic and genomic characterization uncovers novel biology.</title>
        <authorList>
            <person name="Wiegand S."/>
            <person name="Jogler M."/>
            <person name="Boedeker C."/>
            <person name="Pinto D."/>
            <person name="Vollmers J."/>
            <person name="Rivas-Marin E."/>
            <person name="Kohn T."/>
            <person name="Peeters S.H."/>
            <person name="Heuer A."/>
            <person name="Rast P."/>
            <person name="Oberbeckmann S."/>
            <person name="Bunk B."/>
            <person name="Jeske O."/>
            <person name="Meyerdierks A."/>
            <person name="Storesund J.E."/>
            <person name="Kallscheuer N."/>
            <person name="Luecker S."/>
            <person name="Lage O.M."/>
            <person name="Pohl T."/>
            <person name="Merkel B.J."/>
            <person name="Hornburger P."/>
            <person name="Mueller R.-W."/>
            <person name="Bruemmer F."/>
            <person name="Labrenz M."/>
            <person name="Spormann A.M."/>
            <person name="Op den Camp H."/>
            <person name="Overmann J."/>
            <person name="Amann R."/>
            <person name="Jetten M.S.M."/>
            <person name="Mascher T."/>
            <person name="Medema M.H."/>
            <person name="Devos D.P."/>
            <person name="Kaster A.-K."/>
            <person name="Ovreas L."/>
            <person name="Rohde M."/>
            <person name="Galperin M.Y."/>
            <person name="Jogler C."/>
        </authorList>
    </citation>
    <scope>NUCLEOTIDE SEQUENCE [LARGE SCALE GENOMIC DNA]</scope>
    <source>
        <strain evidence="2 3">Enr10</strain>
    </source>
</reference>
<name>A0A517Q3I8_9PLAN</name>
<evidence type="ECO:0000313" key="2">
    <source>
        <dbReference type="EMBL" id="QDT26198.1"/>
    </source>
</evidence>
<dbReference type="PROSITE" id="PS50206">
    <property type="entry name" value="RHODANESE_3"/>
    <property type="match status" value="1"/>
</dbReference>
<gene>
    <name evidence="2" type="ORF">Enr10x_14990</name>
</gene>
<protein>
    <submittedName>
        <fullName evidence="2">Thiosulfate:cyanide sulfurtransferase</fullName>
    </submittedName>
</protein>
<dbReference type="GO" id="GO:0004792">
    <property type="term" value="F:thiosulfate-cyanide sulfurtransferase activity"/>
    <property type="evidence" value="ECO:0007669"/>
    <property type="project" value="TreeGrafter"/>
</dbReference>
<dbReference type="InterPro" id="IPR001763">
    <property type="entry name" value="Rhodanese-like_dom"/>
</dbReference>
<dbReference type="Proteomes" id="UP000315647">
    <property type="component" value="Chromosome"/>
</dbReference>
<dbReference type="SMART" id="SM00450">
    <property type="entry name" value="RHOD"/>
    <property type="match status" value="1"/>
</dbReference>
<proteinExistence type="predicted"/>
<accession>A0A517Q3I8</accession>
<dbReference type="RefSeq" id="WP_197997504.1">
    <property type="nucleotide sequence ID" value="NZ_CP037421.1"/>
</dbReference>
<evidence type="ECO:0000259" key="1">
    <source>
        <dbReference type="PROSITE" id="PS50206"/>
    </source>
</evidence>
<dbReference type="Gene3D" id="3.40.250.10">
    <property type="entry name" value="Rhodanese-like domain"/>
    <property type="match status" value="1"/>
</dbReference>
<dbReference type="SUPFAM" id="SSF52821">
    <property type="entry name" value="Rhodanese/Cell cycle control phosphatase"/>
    <property type="match status" value="1"/>
</dbReference>
<dbReference type="InterPro" id="IPR036873">
    <property type="entry name" value="Rhodanese-like_dom_sf"/>
</dbReference>
<dbReference type="AlphaFoldDB" id="A0A517Q3I8"/>